<gene>
    <name evidence="4" type="ORF">R1523_09765</name>
</gene>
<dbReference type="InterPro" id="IPR029021">
    <property type="entry name" value="Prot-tyrosine_phosphatase-like"/>
</dbReference>
<keyword evidence="5" id="KW-1185">Reference proteome</keyword>
<accession>A0ABU3YJ93</accession>
<dbReference type="CDD" id="cd14529">
    <property type="entry name" value="TpbA-like"/>
    <property type="match status" value="1"/>
</dbReference>
<protein>
    <submittedName>
        <fullName evidence="4">Dual specificity protein phosphatase family protein</fullName>
    </submittedName>
</protein>
<dbReference type="EMBL" id="JAWJWI010000004">
    <property type="protein sequence ID" value="MDV4185782.1"/>
    <property type="molecule type" value="Genomic_DNA"/>
</dbReference>
<dbReference type="PROSITE" id="PS00383">
    <property type="entry name" value="TYR_PHOSPHATASE_1"/>
    <property type="match status" value="1"/>
</dbReference>
<dbReference type="Proteomes" id="UP001187203">
    <property type="component" value="Unassembled WGS sequence"/>
</dbReference>
<dbReference type="PROSITE" id="PS50056">
    <property type="entry name" value="TYR_PHOSPHATASE_2"/>
    <property type="match status" value="1"/>
</dbReference>
<dbReference type="RefSeq" id="WP_317276009.1">
    <property type="nucleotide sequence ID" value="NZ_JAWJWH010000004.1"/>
</dbReference>
<organism evidence="4 5">
    <name type="scientific">Rhizobium brockwellii</name>
    <dbReference type="NCBI Taxonomy" id="3019932"/>
    <lineage>
        <taxon>Bacteria</taxon>
        <taxon>Pseudomonadati</taxon>
        <taxon>Pseudomonadota</taxon>
        <taxon>Alphaproteobacteria</taxon>
        <taxon>Hyphomicrobiales</taxon>
        <taxon>Rhizobiaceae</taxon>
        <taxon>Rhizobium/Agrobacterium group</taxon>
        <taxon>Rhizobium</taxon>
    </lineage>
</organism>
<sequence length="191" mass="20763">MKQTLRKLAKRAGLAVLGTSALLGSYLGYLQLSGNFAAVIAGEVYRSAQPSPADIREYAARNGIRSIINLRGENVGKAWYDEEIAVSKELGITHINFGMSARRELDQNKVEELLATMRSAPKPILIHCKAGADRTGLASALYLAAVAKQGEQAAEGQISFYFGHISLPFIPEYAMDRTFEAMEPMLGLISN</sequence>
<feature type="domain" description="Tyrosine specific protein phosphatases" evidence="3">
    <location>
        <begin position="110"/>
        <end position="143"/>
    </location>
</feature>
<comment type="caution">
    <text evidence="4">The sequence shown here is derived from an EMBL/GenBank/DDBJ whole genome shotgun (WGS) entry which is preliminary data.</text>
</comment>
<dbReference type="Pfam" id="PF22784">
    <property type="entry name" value="PTP-SAK"/>
    <property type="match status" value="1"/>
</dbReference>
<proteinExistence type="inferred from homology"/>
<dbReference type="PANTHER" id="PTHR31126:SF72">
    <property type="entry name" value="DUAL SPECIFICITY PROTEIN PHOSPHATASE TPBA"/>
    <property type="match status" value="1"/>
</dbReference>
<evidence type="ECO:0000313" key="5">
    <source>
        <dbReference type="Proteomes" id="UP001187203"/>
    </source>
</evidence>
<dbReference type="PANTHER" id="PTHR31126">
    <property type="entry name" value="TYROSINE-PROTEIN PHOSPHATASE"/>
    <property type="match status" value="1"/>
</dbReference>
<dbReference type="SUPFAM" id="SSF52799">
    <property type="entry name" value="(Phosphotyrosine protein) phosphatases II"/>
    <property type="match status" value="1"/>
</dbReference>
<dbReference type="InterPro" id="IPR016130">
    <property type="entry name" value="Tyr_Pase_AS"/>
</dbReference>
<dbReference type="InterPro" id="IPR000387">
    <property type="entry name" value="Tyr_Pase_dom"/>
</dbReference>
<name>A0ABU3YJ93_9HYPH</name>
<evidence type="ECO:0000256" key="2">
    <source>
        <dbReference type="ARBA" id="ARBA00022801"/>
    </source>
</evidence>
<dbReference type="Gene3D" id="3.90.190.10">
    <property type="entry name" value="Protein tyrosine phosphatase superfamily"/>
    <property type="match status" value="1"/>
</dbReference>
<keyword evidence="2" id="KW-0378">Hydrolase</keyword>
<comment type="similarity">
    <text evidence="1">Belongs to the protein-tyrosine phosphatase family.</text>
</comment>
<reference evidence="5" key="1">
    <citation type="journal article" date="2023" name="Int. J. Mol. Sci.">
        <title>Genomic and Metabolic Characterization of Plant Growth-Promoting Rhizobacteria Isolated from Nodules of Clovers Grown in Non-Farmed Soil.</title>
        <authorList>
            <person name="Wojcik M."/>
            <person name="Koper P."/>
            <person name="Zebracki K."/>
            <person name="Marczak M."/>
            <person name="Mazur A."/>
        </authorList>
    </citation>
    <scope>NUCLEOTIDE SEQUENCE [LARGE SCALE GENOMIC DNA]</scope>
    <source>
        <strain evidence="5">KB12</strain>
    </source>
</reference>
<evidence type="ECO:0000256" key="1">
    <source>
        <dbReference type="ARBA" id="ARBA00009580"/>
    </source>
</evidence>
<evidence type="ECO:0000259" key="3">
    <source>
        <dbReference type="PROSITE" id="PS50056"/>
    </source>
</evidence>
<dbReference type="InterPro" id="IPR057023">
    <property type="entry name" value="PTP-SAK"/>
</dbReference>
<evidence type="ECO:0000313" key="4">
    <source>
        <dbReference type="EMBL" id="MDV4185782.1"/>
    </source>
</evidence>